<dbReference type="CDD" id="cd06257">
    <property type="entry name" value="DnaJ"/>
    <property type="match status" value="1"/>
</dbReference>
<keyword evidence="4" id="KW-1185">Reference proteome</keyword>
<evidence type="ECO:0000256" key="1">
    <source>
        <dbReference type="SAM" id="MobiDB-lite"/>
    </source>
</evidence>
<feature type="region of interest" description="Disordered" evidence="1">
    <location>
        <begin position="64"/>
        <end position="102"/>
    </location>
</feature>
<feature type="compositionally biased region" description="Basic and acidic residues" evidence="1">
    <location>
        <begin position="70"/>
        <end position="85"/>
    </location>
</feature>
<sequence>MNVAEAHKILGLAPDAGPEELKKSYRQLAFRYHPDLHPGDPLAKRKFQHLNEAYLLLKQVMAEGPPKAARRPDRDKEPPKADPNAKRKAKAAYSKQAYTKADDPGDTKTNYYFRREDVLTDLLKDSFARQVFEDIYRELHKPGAAPGQTQAQDSASRTLDIRAGKSRLRMDLSGGLMNGLKGMLLKQLDDEQTVQVPPTSILPGAKLRVGVSQGLSGESRTVEFTLPKDYTLGQPIRLKGLGRRLGPWKGDLYLRLTLG</sequence>
<feature type="domain" description="J" evidence="2">
    <location>
        <begin position="5"/>
        <end position="78"/>
    </location>
</feature>
<dbReference type="InterPro" id="IPR036869">
    <property type="entry name" value="J_dom_sf"/>
</dbReference>
<dbReference type="Proteomes" id="UP000494245">
    <property type="component" value="Unassembled WGS sequence"/>
</dbReference>
<dbReference type="SUPFAM" id="SSF46565">
    <property type="entry name" value="Chaperone J-domain"/>
    <property type="match status" value="1"/>
</dbReference>
<evidence type="ECO:0000259" key="2">
    <source>
        <dbReference type="PROSITE" id="PS50076"/>
    </source>
</evidence>
<name>A0A6V8LTK4_9BACT</name>
<dbReference type="PROSITE" id="PS50076">
    <property type="entry name" value="DNAJ_2"/>
    <property type="match status" value="1"/>
</dbReference>
<dbReference type="PANTHER" id="PTHR43948">
    <property type="entry name" value="DNAJ HOMOLOG SUBFAMILY B"/>
    <property type="match status" value="1"/>
</dbReference>
<dbReference type="PRINTS" id="PR00625">
    <property type="entry name" value="JDOMAIN"/>
</dbReference>
<dbReference type="InterPro" id="IPR001623">
    <property type="entry name" value="DnaJ_domain"/>
</dbReference>
<protein>
    <submittedName>
        <fullName evidence="3">Chaperone protein DnaJ</fullName>
    </submittedName>
</protein>
<organism evidence="3 4">
    <name type="scientific">Fundidesulfovibrio magnetotacticus</name>
    <dbReference type="NCBI Taxonomy" id="2730080"/>
    <lineage>
        <taxon>Bacteria</taxon>
        <taxon>Pseudomonadati</taxon>
        <taxon>Thermodesulfobacteriota</taxon>
        <taxon>Desulfovibrionia</taxon>
        <taxon>Desulfovibrionales</taxon>
        <taxon>Desulfovibrionaceae</taxon>
        <taxon>Fundidesulfovibrio</taxon>
    </lineage>
</organism>
<dbReference type="AlphaFoldDB" id="A0A6V8LTK4"/>
<dbReference type="RefSeq" id="WP_235957032.1">
    <property type="nucleotide sequence ID" value="NZ_BLTE01000023.1"/>
</dbReference>
<accession>A0A6V8LTK4</accession>
<dbReference type="PANTHER" id="PTHR43948:SF10">
    <property type="entry name" value="MRJ, ISOFORM E"/>
    <property type="match status" value="1"/>
</dbReference>
<dbReference type="EMBL" id="BLTE01000023">
    <property type="protein sequence ID" value="GFK95793.1"/>
    <property type="molecule type" value="Genomic_DNA"/>
</dbReference>
<gene>
    <name evidence="3" type="primary">dnaJ_2</name>
    <name evidence="3" type="ORF">NNJEOMEG_03661</name>
</gene>
<dbReference type="Gene3D" id="1.10.287.110">
    <property type="entry name" value="DnaJ domain"/>
    <property type="match status" value="1"/>
</dbReference>
<dbReference type="SMART" id="SM00271">
    <property type="entry name" value="DnaJ"/>
    <property type="match status" value="1"/>
</dbReference>
<reference evidence="3 4" key="2">
    <citation type="submission" date="2020-05" db="EMBL/GenBank/DDBJ databases">
        <title>Draft genome sequence of Desulfovibrio sp. strainFSS-1.</title>
        <authorList>
            <person name="Shimoshige H."/>
            <person name="Kobayashi H."/>
            <person name="Maekawa T."/>
        </authorList>
    </citation>
    <scope>NUCLEOTIDE SEQUENCE [LARGE SCALE GENOMIC DNA]</scope>
    <source>
        <strain evidence="3 4">SIID29052-01</strain>
    </source>
</reference>
<proteinExistence type="predicted"/>
<dbReference type="Pfam" id="PF00226">
    <property type="entry name" value="DnaJ"/>
    <property type="match status" value="1"/>
</dbReference>
<evidence type="ECO:0000313" key="4">
    <source>
        <dbReference type="Proteomes" id="UP000494245"/>
    </source>
</evidence>
<reference evidence="3 4" key="1">
    <citation type="submission" date="2020-04" db="EMBL/GenBank/DDBJ databases">
        <authorList>
            <consortium name="Desulfovibrio sp. FSS-1 genome sequencing consortium"/>
            <person name="Shimoshige H."/>
            <person name="Kobayashi H."/>
            <person name="Maekawa T."/>
        </authorList>
    </citation>
    <scope>NUCLEOTIDE SEQUENCE [LARGE SCALE GENOMIC DNA]</scope>
    <source>
        <strain evidence="3 4">SIID29052-01</strain>
    </source>
</reference>
<evidence type="ECO:0000313" key="3">
    <source>
        <dbReference type="EMBL" id="GFK95793.1"/>
    </source>
</evidence>
<comment type="caution">
    <text evidence="3">The sequence shown here is derived from an EMBL/GenBank/DDBJ whole genome shotgun (WGS) entry which is preliminary data.</text>
</comment>